<reference evidence="2 3" key="1">
    <citation type="journal article" date="2017" name="Int. J. Syst. Evol. Microbiol.">
        <title>Jeotgalibaca porci sp. nov. and Jeotgalibaca arthritidis sp. nov., isolated from pigs, and emended description of the genus Jeotgalibaca.</title>
        <authorList>
            <person name="Zamora L."/>
            <person name="Perez-Sancho M."/>
            <person name="Dominguez L."/>
            <person name="Fernandez-Garayzabal J.F."/>
            <person name="Vela A.I."/>
        </authorList>
    </citation>
    <scope>NUCLEOTIDE SEQUENCE [LARGE SCALE GENOMIC DNA]</scope>
    <source>
        <strain evidence="2 3">CCUG 69148</strain>
    </source>
</reference>
<dbReference type="InterPro" id="IPR010982">
    <property type="entry name" value="Lambda_DNA-bd_dom_sf"/>
</dbReference>
<dbReference type="RefSeq" id="WP_166061625.1">
    <property type="nucleotide sequence ID" value="NZ_CP049889.1"/>
</dbReference>
<organism evidence="2 3">
    <name type="scientific">Jeotgalibaca porci</name>
    <dbReference type="NCBI Taxonomy" id="1868793"/>
    <lineage>
        <taxon>Bacteria</taxon>
        <taxon>Bacillati</taxon>
        <taxon>Bacillota</taxon>
        <taxon>Bacilli</taxon>
        <taxon>Lactobacillales</taxon>
        <taxon>Carnobacteriaceae</taxon>
        <taxon>Jeotgalibaca</taxon>
    </lineage>
</organism>
<gene>
    <name evidence="2" type="ORF">G7058_00010</name>
</gene>
<dbReference type="InterPro" id="IPR001387">
    <property type="entry name" value="Cro/C1-type_HTH"/>
</dbReference>
<evidence type="ECO:0000259" key="1">
    <source>
        <dbReference type="PROSITE" id="PS50943"/>
    </source>
</evidence>
<dbReference type="EMBL" id="CP049889">
    <property type="protein sequence ID" value="QIK50583.1"/>
    <property type="molecule type" value="Genomic_DNA"/>
</dbReference>
<protein>
    <submittedName>
        <fullName evidence="2">Helix-turn-helix transcriptional regulator</fullName>
    </submittedName>
</protein>
<dbReference type="Gene3D" id="1.10.260.40">
    <property type="entry name" value="lambda repressor-like DNA-binding domains"/>
    <property type="match status" value="1"/>
</dbReference>
<dbReference type="KEGG" id="jpo:G7058_00010"/>
<keyword evidence="3" id="KW-1185">Reference proteome</keyword>
<sequence length="66" mass="7528">MIAEKEQYSIAALREDRNMTQEALAIKLGVNPKTVSEWENKKVSIKPLHVYAIAYVLKVDADKIRV</sequence>
<accession>A0A6G7WEA4</accession>
<dbReference type="GeneID" id="94551638"/>
<dbReference type="SMART" id="SM00530">
    <property type="entry name" value="HTH_XRE"/>
    <property type="match status" value="1"/>
</dbReference>
<feature type="domain" description="HTH cro/C1-type" evidence="1">
    <location>
        <begin position="10"/>
        <end position="64"/>
    </location>
</feature>
<dbReference type="GO" id="GO:0003677">
    <property type="term" value="F:DNA binding"/>
    <property type="evidence" value="ECO:0007669"/>
    <property type="project" value="InterPro"/>
</dbReference>
<dbReference type="PROSITE" id="PS50943">
    <property type="entry name" value="HTH_CROC1"/>
    <property type="match status" value="1"/>
</dbReference>
<evidence type="ECO:0000313" key="2">
    <source>
        <dbReference type="EMBL" id="QIK50583.1"/>
    </source>
</evidence>
<dbReference type="Proteomes" id="UP000501830">
    <property type="component" value="Chromosome"/>
</dbReference>
<dbReference type="CDD" id="cd00093">
    <property type="entry name" value="HTH_XRE"/>
    <property type="match status" value="1"/>
</dbReference>
<dbReference type="Pfam" id="PF01381">
    <property type="entry name" value="HTH_3"/>
    <property type="match status" value="1"/>
</dbReference>
<dbReference type="SUPFAM" id="SSF47413">
    <property type="entry name" value="lambda repressor-like DNA-binding domains"/>
    <property type="match status" value="1"/>
</dbReference>
<evidence type="ECO:0000313" key="3">
    <source>
        <dbReference type="Proteomes" id="UP000501830"/>
    </source>
</evidence>
<name>A0A6G7WEA4_9LACT</name>
<dbReference type="AlphaFoldDB" id="A0A6G7WEA4"/>
<proteinExistence type="predicted"/>